<name>A0A485LUF0_9ZZZZ</name>
<dbReference type="SUPFAM" id="SSF53850">
    <property type="entry name" value="Periplasmic binding protein-like II"/>
    <property type="match status" value="1"/>
</dbReference>
<reference evidence="2" key="1">
    <citation type="submission" date="2019-03" db="EMBL/GenBank/DDBJ databases">
        <authorList>
            <person name="Hao L."/>
        </authorList>
    </citation>
    <scope>NUCLEOTIDE SEQUENCE</scope>
</reference>
<evidence type="ECO:0000259" key="1">
    <source>
        <dbReference type="Pfam" id="PF12849"/>
    </source>
</evidence>
<dbReference type="PANTHER" id="PTHR37945:SF1">
    <property type="entry name" value="EXTRACELLULAR TUNGSTATE BINDING PROTEIN"/>
    <property type="match status" value="1"/>
</dbReference>
<dbReference type="InterPro" id="IPR024370">
    <property type="entry name" value="PBP_domain"/>
</dbReference>
<dbReference type="Gene3D" id="3.40.190.10">
    <property type="entry name" value="Periplasmic binding protein-like II"/>
    <property type="match status" value="2"/>
</dbReference>
<proteinExistence type="predicted"/>
<dbReference type="InterPro" id="IPR052738">
    <property type="entry name" value="ABC-Tungstate_binding"/>
</dbReference>
<dbReference type="PANTHER" id="PTHR37945">
    <property type="entry name" value="EXTRACELLULAR TUNGSTATE BINDING PROTEIN"/>
    <property type="match status" value="1"/>
</dbReference>
<dbReference type="Pfam" id="PF12849">
    <property type="entry name" value="PBP_like_2"/>
    <property type="match status" value="1"/>
</dbReference>
<evidence type="ECO:0000313" key="2">
    <source>
        <dbReference type="EMBL" id="VFU11581.1"/>
    </source>
</evidence>
<dbReference type="EMBL" id="CAADRM010000013">
    <property type="protein sequence ID" value="VFU11581.1"/>
    <property type="molecule type" value="Genomic_DNA"/>
</dbReference>
<protein>
    <submittedName>
        <fullName evidence="2">Tungstate-binding protein TupA</fullName>
    </submittedName>
</protein>
<dbReference type="AlphaFoldDB" id="A0A485LUF0"/>
<feature type="domain" description="PBP" evidence="1">
    <location>
        <begin position="26"/>
        <end position="258"/>
    </location>
</feature>
<gene>
    <name evidence="2" type="primary">tupA</name>
    <name evidence="2" type="ORF">SCFA_110044</name>
</gene>
<sequence>MKRRLFSGLLALGIAVVLITGAGVSHAQNKGTLLMATTTSTDNTGLLEYLAPQFKKDTGIELLWVAVGTGAALALGENCDVSVLLVHAPDAEKEYMEKGYGAERVQIMYNDYVILGPKDDPAGIKGKSVTEALQAIQQQKARFASRGDNSGTHKAELDLWKQAGIQTPDRESWYLSTGQGMLNTINIAAEQNAYTLADRGTFIKYEDNFKGNPPLVILVEGDKELRNQYSVIPVNPERCPNVKYDLAKEFAQWMASDKTQKLIADFKLLNKQLFYPNAGE</sequence>
<accession>A0A485LUF0</accession>
<organism evidence="2">
    <name type="scientific">anaerobic digester metagenome</name>
    <dbReference type="NCBI Taxonomy" id="1263854"/>
    <lineage>
        <taxon>unclassified sequences</taxon>
        <taxon>metagenomes</taxon>
        <taxon>ecological metagenomes</taxon>
    </lineage>
</organism>